<comment type="caution">
    <text evidence="1">The sequence shown here is derived from an EMBL/GenBank/DDBJ whole genome shotgun (WGS) entry which is preliminary data.</text>
</comment>
<sequence length="629" mass="68350">MAEAIIEATNDGYISKSDAVYLTAHGAASGNAYDSTVIGGQVVEVGQNTSFWIYRGGLIFDTSDIPANATITSAVLSFYIWAKSTAGSDFALTIVSGGDLADTLVDADYGDLLDDITSFGSVVVSGLTTKAWNDLTLNALGSAAINKGGTTRFGARSSRDIGSNEPTGSDYVQWTSINHANKVKLTITYKEKEMGTTALSVLRADLGYMVDVVKKGTTTSAGDTTSVIDTGMMKYFRADNAAIGKWILMTSGDASGEYQMVTDYVYSSGDSTTEAFGSTTGSGETFEVWDFEPSLVNKAIAKASQDLFPKIHKGVTDDTLTSLAGMQTYKLPTALTGSPRQVFLEYARGWDISENLVGDNGGFEEWDSATQPSDWDTPTGMTLSKSTKDDDMPVKYGAYACKSIITLNTLATLLKTISNPTYYAGQELTYAAWVYCKTASRVSVRVEDDQGGTDSTTQHAGGGWQLLFATHSITVAPTAVKCGFKCSSGTSIAVYFDDCWLVRSNWYPELFWEELSNWTYDRESHLIRFPYTLTANLCIRLVGAAPVTEVSADTDTIEIAEPYVQTVYAAALHRLYEMLSAKEIGTSSTIYSDKRDYWWARRKELEGRMSFAPPPKRIKTRDISGFGNY</sequence>
<dbReference type="AlphaFoldDB" id="A0A0F9G9J2"/>
<protein>
    <submittedName>
        <fullName evidence="1">Uncharacterized protein</fullName>
    </submittedName>
</protein>
<reference evidence="1" key="1">
    <citation type="journal article" date="2015" name="Nature">
        <title>Complex archaea that bridge the gap between prokaryotes and eukaryotes.</title>
        <authorList>
            <person name="Spang A."/>
            <person name="Saw J.H."/>
            <person name="Jorgensen S.L."/>
            <person name="Zaremba-Niedzwiedzka K."/>
            <person name="Martijn J."/>
            <person name="Lind A.E."/>
            <person name="van Eijk R."/>
            <person name="Schleper C."/>
            <person name="Guy L."/>
            <person name="Ettema T.J."/>
        </authorList>
    </citation>
    <scope>NUCLEOTIDE SEQUENCE</scope>
</reference>
<organism evidence="1">
    <name type="scientific">marine sediment metagenome</name>
    <dbReference type="NCBI Taxonomy" id="412755"/>
    <lineage>
        <taxon>unclassified sequences</taxon>
        <taxon>metagenomes</taxon>
        <taxon>ecological metagenomes</taxon>
    </lineage>
</organism>
<evidence type="ECO:0000313" key="1">
    <source>
        <dbReference type="EMBL" id="KKL95353.1"/>
    </source>
</evidence>
<dbReference type="EMBL" id="LAZR01018697">
    <property type="protein sequence ID" value="KKL95353.1"/>
    <property type="molecule type" value="Genomic_DNA"/>
</dbReference>
<accession>A0A0F9G9J2</accession>
<dbReference type="Gene3D" id="2.60.120.260">
    <property type="entry name" value="Galactose-binding domain-like"/>
    <property type="match status" value="1"/>
</dbReference>
<gene>
    <name evidence="1" type="ORF">LCGC14_1855440</name>
</gene>
<name>A0A0F9G9J2_9ZZZZ</name>
<proteinExistence type="predicted"/>